<dbReference type="RefSeq" id="XP_040721774.1">
    <property type="nucleotide sequence ID" value="XM_040854472.1"/>
</dbReference>
<reference evidence="3 4" key="1">
    <citation type="submission" date="2016-07" db="EMBL/GenBank/DDBJ databases">
        <title>Pervasive Adenine N6-methylation of Active Genes in Fungi.</title>
        <authorList>
            <consortium name="DOE Joint Genome Institute"/>
            <person name="Mondo S.J."/>
            <person name="Dannebaum R.O."/>
            <person name="Kuo R.C."/>
            <person name="Labutti K."/>
            <person name="Haridas S."/>
            <person name="Kuo A."/>
            <person name="Salamov A."/>
            <person name="Ahrendt S.R."/>
            <person name="Lipzen A."/>
            <person name="Sullivan W."/>
            <person name="Andreopoulos W.B."/>
            <person name="Clum A."/>
            <person name="Lindquist E."/>
            <person name="Daum C."/>
            <person name="Ramamoorthy G.K."/>
            <person name="Gryganskyi A."/>
            <person name="Culley D."/>
            <person name="Magnuson J.K."/>
            <person name="James T.Y."/>
            <person name="O'Malley M.A."/>
            <person name="Stajich J.E."/>
            <person name="Spatafora J.W."/>
            <person name="Visel A."/>
            <person name="Grigoriev I.V."/>
        </authorList>
    </citation>
    <scope>NUCLEOTIDE SEQUENCE [LARGE SCALE GENOMIC DNA]</scope>
    <source>
        <strain evidence="3 4">CBS 129021</strain>
    </source>
</reference>
<dbReference type="GO" id="GO:0005634">
    <property type="term" value="C:nucleus"/>
    <property type="evidence" value="ECO:0007669"/>
    <property type="project" value="TreeGrafter"/>
</dbReference>
<dbReference type="InterPro" id="IPR008271">
    <property type="entry name" value="Ser/Thr_kinase_AS"/>
</dbReference>
<proteinExistence type="predicted"/>
<dbReference type="Pfam" id="PF00069">
    <property type="entry name" value="Pkinase"/>
    <property type="match status" value="1"/>
</dbReference>
<dbReference type="GO" id="GO:0004674">
    <property type="term" value="F:protein serine/threonine kinase activity"/>
    <property type="evidence" value="ECO:0007669"/>
    <property type="project" value="TreeGrafter"/>
</dbReference>
<evidence type="ECO:0000313" key="4">
    <source>
        <dbReference type="Proteomes" id="UP000193689"/>
    </source>
</evidence>
<dbReference type="InParanoid" id="A0A1Y2EKW3"/>
<feature type="region of interest" description="Disordered" evidence="1">
    <location>
        <begin position="1"/>
        <end position="25"/>
    </location>
</feature>
<dbReference type="EMBL" id="MCFJ01000001">
    <property type="protein sequence ID" value="ORY72182.1"/>
    <property type="molecule type" value="Genomic_DNA"/>
</dbReference>
<evidence type="ECO:0000259" key="2">
    <source>
        <dbReference type="PROSITE" id="PS50011"/>
    </source>
</evidence>
<protein>
    <submittedName>
        <fullName evidence="3">Kinase-like domain-containing protein</fullName>
    </submittedName>
</protein>
<feature type="compositionally biased region" description="Polar residues" evidence="1">
    <location>
        <begin position="75"/>
        <end position="103"/>
    </location>
</feature>
<dbReference type="AlphaFoldDB" id="A0A1Y2EKW3"/>
<dbReference type="GeneID" id="63770684"/>
<dbReference type="PANTHER" id="PTHR44167">
    <property type="entry name" value="OVARIAN-SPECIFIC SERINE/THREONINE-PROTEIN KINASE LOK-RELATED"/>
    <property type="match status" value="1"/>
</dbReference>
<dbReference type="Proteomes" id="UP000193689">
    <property type="component" value="Unassembled WGS sequence"/>
</dbReference>
<evidence type="ECO:0000256" key="1">
    <source>
        <dbReference type="SAM" id="MobiDB-lite"/>
    </source>
</evidence>
<name>A0A1Y2EKW3_9PEZI</name>
<dbReference type="PANTHER" id="PTHR44167:SF18">
    <property type="entry name" value="PROTEIN KINASE DOMAIN-CONTAINING PROTEIN"/>
    <property type="match status" value="1"/>
</dbReference>
<dbReference type="PROSITE" id="PS00108">
    <property type="entry name" value="PROTEIN_KINASE_ST"/>
    <property type="match status" value="1"/>
</dbReference>
<feature type="region of interest" description="Disordered" evidence="1">
    <location>
        <begin position="147"/>
        <end position="180"/>
    </location>
</feature>
<accession>A0A1Y2EKW3</accession>
<dbReference type="OrthoDB" id="1668230at2759"/>
<organism evidence="3 4">
    <name type="scientific">Pseudomassariella vexata</name>
    <dbReference type="NCBI Taxonomy" id="1141098"/>
    <lineage>
        <taxon>Eukaryota</taxon>
        <taxon>Fungi</taxon>
        <taxon>Dikarya</taxon>
        <taxon>Ascomycota</taxon>
        <taxon>Pezizomycotina</taxon>
        <taxon>Sordariomycetes</taxon>
        <taxon>Xylariomycetidae</taxon>
        <taxon>Amphisphaeriales</taxon>
        <taxon>Pseudomassariaceae</taxon>
        <taxon>Pseudomassariella</taxon>
    </lineage>
</organism>
<keyword evidence="4" id="KW-1185">Reference proteome</keyword>
<dbReference type="Gene3D" id="1.10.510.10">
    <property type="entry name" value="Transferase(Phosphotransferase) domain 1"/>
    <property type="match status" value="1"/>
</dbReference>
<gene>
    <name evidence="3" type="ORF">BCR38DRAFT_28769</name>
</gene>
<dbReference type="STRING" id="1141098.A0A1Y2EKW3"/>
<dbReference type="GO" id="GO:0005524">
    <property type="term" value="F:ATP binding"/>
    <property type="evidence" value="ECO:0007669"/>
    <property type="project" value="InterPro"/>
</dbReference>
<keyword evidence="3" id="KW-0418">Kinase</keyword>
<feature type="domain" description="Protein kinase" evidence="2">
    <location>
        <begin position="468"/>
        <end position="782"/>
    </location>
</feature>
<dbReference type="GO" id="GO:0005737">
    <property type="term" value="C:cytoplasm"/>
    <property type="evidence" value="ECO:0007669"/>
    <property type="project" value="TreeGrafter"/>
</dbReference>
<dbReference type="InterPro" id="IPR011009">
    <property type="entry name" value="Kinase-like_dom_sf"/>
</dbReference>
<comment type="caution">
    <text evidence="3">The sequence shown here is derived from an EMBL/GenBank/DDBJ whole genome shotgun (WGS) entry which is preliminary data.</text>
</comment>
<dbReference type="SMART" id="SM00220">
    <property type="entry name" value="S_TKc"/>
    <property type="match status" value="1"/>
</dbReference>
<feature type="region of interest" description="Disordered" evidence="1">
    <location>
        <begin position="75"/>
        <end position="105"/>
    </location>
</feature>
<feature type="compositionally biased region" description="Polar residues" evidence="1">
    <location>
        <begin position="1"/>
        <end position="10"/>
    </location>
</feature>
<dbReference type="PROSITE" id="PS50011">
    <property type="entry name" value="PROTEIN_KINASE_DOM"/>
    <property type="match status" value="1"/>
</dbReference>
<sequence>MPVTDINNTNKKGEPGGGDSSRCVGYNPANHRNSALLGCTSIDQAAVGATKDKDASINISNADVVPAKVNVVDTPQASSDESQCTAINGPRQTGQDNSQTTEENISRGMENRLQASQSTVANSSNRIEMKLRRLTEGENYRQIQTIDSQQAEIVPARKGSRGSQHQHTEKTTSQRTESTQAFSQRHGIGLAGVSLSDLELAALSEPSTPRRLEKAERYPDVAAVRLAFMGTACGTRIFITPLIGPESIKQNAHENEPEGNDHGISWLRYPAPPLASETSTIPVQIVAVSQTTYAPGYKVKAVLPPGGSSRILECTIIFDPGRDDVLVTNDSNMSPIHIIPIMTDQQDDAEPIVLFPQAARYVSPGTYRLIVSASQRARADNDEDKHELVHVKIMPRRFISSKTPAFKDNVDAITQIETRKRPPQDAPSSVIVHGDKRARNVHGEGISSQAMIQHQVKEGNPLVGITESQMVRILGDGKENRYTLAPRQRIARNRGSEVFAASHSNMPAQLVAVKVLKTDNHYSLAHIVETWLKETHIHSRLTKSLSEKPGVSVLSMLSADARLLSMYQEHHPSRSLGSWPRWLSTGTHMFTGTMQDAHRVLVDMAAALEHVHAQGVLHNDIKPANILYSPERGAVLIDFGLASLVSWPCVHAGTPWYLPPEFRALPERGEASDMFALGVVALYLVGLLPLPDRLRRVEEWRIAHLHGHCPATDQIKAMDAMDSWLREVEMTKSNMRSKMKTLDEHVQEAAIYGAVVQMLQRMPEKRITAPKLVRWLDKRTVLGSG</sequence>
<evidence type="ECO:0000313" key="3">
    <source>
        <dbReference type="EMBL" id="ORY72182.1"/>
    </source>
</evidence>
<dbReference type="SUPFAM" id="SSF56112">
    <property type="entry name" value="Protein kinase-like (PK-like)"/>
    <property type="match status" value="1"/>
</dbReference>
<dbReference type="GO" id="GO:0044773">
    <property type="term" value="P:mitotic DNA damage checkpoint signaling"/>
    <property type="evidence" value="ECO:0007669"/>
    <property type="project" value="TreeGrafter"/>
</dbReference>
<keyword evidence="3" id="KW-0808">Transferase</keyword>
<dbReference type="InterPro" id="IPR000719">
    <property type="entry name" value="Prot_kinase_dom"/>
</dbReference>